<dbReference type="PANTHER" id="PTHR32494">
    <property type="entry name" value="ALLANTOATE DEIMINASE-RELATED"/>
    <property type="match status" value="1"/>
</dbReference>
<feature type="binding site" evidence="7">
    <location>
        <position position="190"/>
    </location>
    <ligand>
        <name>Zn(2+)</name>
        <dbReference type="ChEBI" id="CHEBI:29105"/>
        <label>1</label>
    </ligand>
</feature>
<evidence type="ECO:0000256" key="8">
    <source>
        <dbReference type="PIRSR" id="PIRSR001235-2"/>
    </source>
</evidence>
<name>A0AA48H7Z1_9RHOB</name>
<evidence type="ECO:0000313" key="10">
    <source>
        <dbReference type="Proteomes" id="UP001337723"/>
    </source>
</evidence>
<accession>A0AA48H7Z1</accession>
<dbReference type="InterPro" id="IPR002933">
    <property type="entry name" value="Peptidase_M20"/>
</dbReference>
<dbReference type="InterPro" id="IPR010158">
    <property type="entry name" value="Amidase_Cbmase"/>
</dbReference>
<dbReference type="GO" id="GO:0046872">
    <property type="term" value="F:metal ion binding"/>
    <property type="evidence" value="ECO:0007669"/>
    <property type="project" value="UniProtKB-KW"/>
</dbReference>
<organism evidence="9 10">
    <name type="scientific">Roseicyclus marinus</name>
    <dbReference type="NCBI Taxonomy" id="2161673"/>
    <lineage>
        <taxon>Bacteria</taxon>
        <taxon>Pseudomonadati</taxon>
        <taxon>Pseudomonadota</taxon>
        <taxon>Alphaproteobacteria</taxon>
        <taxon>Rhodobacterales</taxon>
        <taxon>Roseobacteraceae</taxon>
        <taxon>Roseicyclus</taxon>
    </lineage>
</organism>
<keyword evidence="5 9" id="KW-0378">Hydrolase</keyword>
<dbReference type="Gene3D" id="3.40.630.10">
    <property type="entry name" value="Zn peptidases"/>
    <property type="match status" value="1"/>
</dbReference>
<protein>
    <submittedName>
        <fullName evidence="9">Zn-dependent hydrolase</fullName>
    </submittedName>
</protein>
<evidence type="ECO:0000256" key="7">
    <source>
        <dbReference type="PIRSR" id="PIRSR001235-1"/>
    </source>
</evidence>
<evidence type="ECO:0000256" key="3">
    <source>
        <dbReference type="ARBA" id="ARBA00011738"/>
    </source>
</evidence>
<feature type="binding site" evidence="7">
    <location>
        <position position="91"/>
    </location>
    <ligand>
        <name>Zn(2+)</name>
        <dbReference type="ChEBI" id="CHEBI:29105"/>
        <label>2</label>
    </ligand>
</feature>
<dbReference type="GO" id="GO:0016813">
    <property type="term" value="F:hydrolase activity, acting on carbon-nitrogen (but not peptide) bonds, in linear amidines"/>
    <property type="evidence" value="ECO:0007669"/>
    <property type="project" value="InterPro"/>
</dbReference>
<dbReference type="SUPFAM" id="SSF55031">
    <property type="entry name" value="Bacterial exopeptidase dimerisation domain"/>
    <property type="match status" value="1"/>
</dbReference>
<evidence type="ECO:0000313" key="9">
    <source>
        <dbReference type="EMBL" id="BDW86480.1"/>
    </source>
</evidence>
<feature type="binding site" evidence="7">
    <location>
        <position position="91"/>
    </location>
    <ligand>
        <name>Zn(2+)</name>
        <dbReference type="ChEBI" id="CHEBI:29105"/>
        <label>1</label>
    </ligand>
</feature>
<dbReference type="NCBIfam" id="TIGR01879">
    <property type="entry name" value="hydantase"/>
    <property type="match status" value="1"/>
</dbReference>
<comment type="subunit">
    <text evidence="3">Homodimer.</text>
</comment>
<reference evidence="9 10" key="1">
    <citation type="submission" date="2023-01" db="EMBL/GenBank/DDBJ databases">
        <title>Complete genome sequence of Roseicyclus marinus strain Dej080120_10.</title>
        <authorList>
            <person name="Ueki S."/>
            <person name="Maruyama F."/>
        </authorList>
    </citation>
    <scope>NUCLEOTIDE SEQUENCE [LARGE SCALE GENOMIC DNA]</scope>
    <source>
        <strain evidence="9 10">Dej080120_10</strain>
    </source>
</reference>
<evidence type="ECO:0000256" key="6">
    <source>
        <dbReference type="ARBA" id="ARBA00023211"/>
    </source>
</evidence>
<dbReference type="InterPro" id="IPR036264">
    <property type="entry name" value="Bact_exopeptidase_dim_dom"/>
</dbReference>
<feature type="binding site" evidence="7">
    <location>
        <position position="382"/>
    </location>
    <ligand>
        <name>Zn(2+)</name>
        <dbReference type="ChEBI" id="CHEBI:29105"/>
        <label>2</label>
    </ligand>
</feature>
<keyword evidence="4 7" id="KW-0479">Metal-binding</keyword>
<dbReference type="PANTHER" id="PTHR32494:SF19">
    <property type="entry name" value="ALLANTOATE DEIMINASE-RELATED"/>
    <property type="match status" value="1"/>
</dbReference>
<dbReference type="SUPFAM" id="SSF53187">
    <property type="entry name" value="Zn-dependent exopeptidases"/>
    <property type="match status" value="1"/>
</dbReference>
<feature type="binding site" evidence="8">
    <location>
        <position position="215"/>
    </location>
    <ligand>
        <name>allantoate</name>
        <dbReference type="ChEBI" id="CHEBI:17536"/>
    </ligand>
</feature>
<evidence type="ECO:0000256" key="4">
    <source>
        <dbReference type="ARBA" id="ARBA00022723"/>
    </source>
</evidence>
<feature type="binding site" evidence="8">
    <location>
        <position position="287"/>
    </location>
    <ligand>
        <name>allantoate</name>
        <dbReference type="ChEBI" id="CHEBI:17536"/>
    </ligand>
</feature>
<proteinExistence type="inferred from homology"/>
<evidence type="ECO:0000256" key="5">
    <source>
        <dbReference type="ARBA" id="ARBA00022801"/>
    </source>
</evidence>
<comment type="cofactor">
    <cofactor evidence="7">
        <name>Zn(2+)</name>
        <dbReference type="ChEBI" id="CHEBI:29105"/>
    </cofactor>
    <text evidence="7">Binds 2 Zn(2+) ions per subunit.</text>
</comment>
<dbReference type="AlphaFoldDB" id="A0AA48H7Z1"/>
<feature type="binding site" evidence="7">
    <location>
        <position position="126"/>
    </location>
    <ligand>
        <name>Zn(2+)</name>
        <dbReference type="ChEBI" id="CHEBI:29105"/>
        <label>2</label>
    </ligand>
</feature>
<dbReference type="Proteomes" id="UP001337723">
    <property type="component" value="Chromosome"/>
</dbReference>
<comment type="similarity">
    <text evidence="2">Belongs to the peptidase M20 family.</text>
</comment>
<comment type="cofactor">
    <cofactor evidence="1">
        <name>Mn(2+)</name>
        <dbReference type="ChEBI" id="CHEBI:29035"/>
    </cofactor>
</comment>
<keyword evidence="10" id="KW-1185">Reference proteome</keyword>
<feature type="binding site" evidence="7">
    <location>
        <position position="80"/>
    </location>
    <ligand>
        <name>Zn(2+)</name>
        <dbReference type="ChEBI" id="CHEBI:29105"/>
        <label>1</label>
    </ligand>
</feature>
<sequence>MPETDWGALARHWLDRLAACSELGPGVTRLPFTPEHRAALAVLTELMEQAGLAVRLDDAGTLIGRLAGPVGAPALLMGSHQDSVREGGAYDGIMGVVLPVLALTKLRQESVTLPFTVEIMAFADEEGVRFPTALMGPRVLTGTFDMAALNMRDRDGITLRRAMEDFGLNPDTLPGLKLDPAQVLGWVEIHLEQGPVLEAATQDIGIVTSICGIERHMVTLTGQAAHAGTMPMQLRCDALAGAAELTLAVETLARKTKSLLATVGALQVRPGVVNAIPGEVAMTLEIRAPDDTTREEAGAALTQAARDIARRRGLGLDISRSYAQPATPCSPGLIERLSQAVETGNRKGARLMASGATHDTSAMASLCPVGMVFTACRDGVSHHPDEHVVDGAMLSGILTLERFLRQFQQADPAALESANQSLHSRKP</sequence>
<dbReference type="Pfam" id="PF01546">
    <property type="entry name" value="Peptidase_M20"/>
    <property type="match status" value="1"/>
</dbReference>
<dbReference type="PIRSF" id="PIRSF001235">
    <property type="entry name" value="Amidase_carbamoylase"/>
    <property type="match status" value="1"/>
</dbReference>
<dbReference type="Gene3D" id="3.30.70.360">
    <property type="match status" value="1"/>
</dbReference>
<evidence type="ECO:0000256" key="1">
    <source>
        <dbReference type="ARBA" id="ARBA00001936"/>
    </source>
</evidence>
<dbReference type="RefSeq" id="WP_338272420.1">
    <property type="nucleotide sequence ID" value="NZ_AP027266.1"/>
</dbReference>
<dbReference type="EMBL" id="AP027266">
    <property type="protein sequence ID" value="BDW86480.1"/>
    <property type="molecule type" value="Genomic_DNA"/>
</dbReference>
<keyword evidence="7" id="KW-0862">Zinc</keyword>
<gene>
    <name evidence="9" type="ORF">MACH21_26570</name>
</gene>
<evidence type="ECO:0000256" key="2">
    <source>
        <dbReference type="ARBA" id="ARBA00006153"/>
    </source>
</evidence>
<feature type="binding site" evidence="8">
    <location>
        <position position="274"/>
    </location>
    <ligand>
        <name>allantoate</name>
        <dbReference type="ChEBI" id="CHEBI:17536"/>
    </ligand>
</feature>
<dbReference type="CDD" id="cd03884">
    <property type="entry name" value="M20_bAS"/>
    <property type="match status" value="1"/>
</dbReference>
<dbReference type="KEGG" id="rmai:MACH21_26570"/>
<keyword evidence="6" id="KW-0464">Manganese</keyword>